<sequence>MLRSILTALLLVAASIFCAGQPALPASFVAKTIHSPAGAEIYVRSGGKGPAVVLLHGYAENSDSWAPLAENLMKDHTVIVPDLRGIGKSSIPAGGYDKKTQAADVRAVVTGLGFDKTVVVSHDIGIMVAYAYAATYPDKVERLVVMDAPIPGLGPWTEILQMPGVWHFNFHGPDAERLVQGRERIYFDRIWNDFTGDPGKPDNATRDFFTASYTRPGGMRAGFAQFAAFGQDAKDNREFAKTKLTMRVLAVGGEKSMGTLEGAIMRDAAVNVQEAVIAGSGHWLMEERPAETVALIRTFLDQGH</sequence>
<dbReference type="ESTHER" id="korve-q1ivc8">
    <property type="family name" value="CFTR-inhibitory-factor_Cif"/>
</dbReference>
<dbReference type="Proteomes" id="UP000002432">
    <property type="component" value="Chromosome"/>
</dbReference>
<dbReference type="EMBL" id="CP000360">
    <property type="protein sequence ID" value="ABF39172.1"/>
    <property type="molecule type" value="Genomic_DNA"/>
</dbReference>
<dbReference type="PANTHER" id="PTHR43798">
    <property type="entry name" value="MONOACYLGLYCEROL LIPASE"/>
    <property type="match status" value="1"/>
</dbReference>
<keyword evidence="1" id="KW-0732">Signal</keyword>
<evidence type="ECO:0000259" key="2">
    <source>
        <dbReference type="Pfam" id="PF00561"/>
    </source>
</evidence>
<dbReference type="RefSeq" id="WP_011520974.1">
    <property type="nucleotide sequence ID" value="NC_008009.1"/>
</dbReference>
<dbReference type="PRINTS" id="PR00412">
    <property type="entry name" value="EPOXHYDRLASE"/>
</dbReference>
<dbReference type="Gene3D" id="3.40.50.1820">
    <property type="entry name" value="alpha/beta hydrolase"/>
    <property type="match status" value="1"/>
</dbReference>
<keyword evidence="4" id="KW-1185">Reference proteome</keyword>
<feature type="domain" description="AB hydrolase-1" evidence="2">
    <location>
        <begin position="50"/>
        <end position="289"/>
    </location>
</feature>
<reference evidence="3 4" key="1">
    <citation type="journal article" date="2009" name="Appl. Environ. Microbiol.">
        <title>Three genomes from the phylum Acidobacteria provide insight into the lifestyles of these microorganisms in soils.</title>
        <authorList>
            <person name="Ward N.L."/>
            <person name="Challacombe J.F."/>
            <person name="Janssen P.H."/>
            <person name="Henrissat B."/>
            <person name="Coutinho P.M."/>
            <person name="Wu M."/>
            <person name="Xie G."/>
            <person name="Haft D.H."/>
            <person name="Sait M."/>
            <person name="Badger J."/>
            <person name="Barabote R.D."/>
            <person name="Bradley B."/>
            <person name="Brettin T.S."/>
            <person name="Brinkac L.M."/>
            <person name="Bruce D."/>
            <person name="Creasy T."/>
            <person name="Daugherty S.C."/>
            <person name="Davidsen T.M."/>
            <person name="DeBoy R.T."/>
            <person name="Detter J.C."/>
            <person name="Dodson R.J."/>
            <person name="Durkin A.S."/>
            <person name="Ganapathy A."/>
            <person name="Gwinn-Giglio M."/>
            <person name="Han C.S."/>
            <person name="Khouri H."/>
            <person name="Kiss H."/>
            <person name="Kothari S.P."/>
            <person name="Madupu R."/>
            <person name="Nelson K.E."/>
            <person name="Nelson W.C."/>
            <person name="Paulsen I."/>
            <person name="Penn K."/>
            <person name="Ren Q."/>
            <person name="Rosovitz M.J."/>
            <person name="Selengut J.D."/>
            <person name="Shrivastava S."/>
            <person name="Sullivan S.A."/>
            <person name="Tapia R."/>
            <person name="Thompson L.S."/>
            <person name="Watkins K.L."/>
            <person name="Yang Q."/>
            <person name="Yu C."/>
            <person name="Zafar N."/>
            <person name="Zhou L."/>
            <person name="Kuske C.R."/>
        </authorList>
    </citation>
    <scope>NUCLEOTIDE SEQUENCE [LARGE SCALE GENOMIC DNA]</scope>
    <source>
        <strain evidence="3 4">Ellin345</strain>
    </source>
</reference>
<dbReference type="AlphaFoldDB" id="Q1IVC8"/>
<dbReference type="STRING" id="204669.Acid345_0167"/>
<proteinExistence type="predicted"/>
<dbReference type="GO" id="GO:0016020">
    <property type="term" value="C:membrane"/>
    <property type="evidence" value="ECO:0007669"/>
    <property type="project" value="TreeGrafter"/>
</dbReference>
<dbReference type="InterPro" id="IPR000073">
    <property type="entry name" value="AB_hydrolase_1"/>
</dbReference>
<name>Q1IVC8_KORVE</name>
<dbReference type="GO" id="GO:0016787">
    <property type="term" value="F:hydrolase activity"/>
    <property type="evidence" value="ECO:0007669"/>
    <property type="project" value="UniProtKB-KW"/>
</dbReference>
<protein>
    <submittedName>
        <fullName evidence="3">Alpha/beta hydrolase fold protein</fullName>
    </submittedName>
</protein>
<feature type="signal peptide" evidence="1">
    <location>
        <begin position="1"/>
        <end position="19"/>
    </location>
</feature>
<dbReference type="SUPFAM" id="SSF53474">
    <property type="entry name" value="alpha/beta-Hydrolases"/>
    <property type="match status" value="1"/>
</dbReference>
<dbReference type="EnsemblBacteria" id="ABF39172">
    <property type="protein sequence ID" value="ABF39172"/>
    <property type="gene ID" value="Acid345_0167"/>
</dbReference>
<dbReference type="InterPro" id="IPR050266">
    <property type="entry name" value="AB_hydrolase_sf"/>
</dbReference>
<keyword evidence="3" id="KW-0378">Hydrolase</keyword>
<accession>Q1IVC8</accession>
<evidence type="ECO:0000313" key="3">
    <source>
        <dbReference type="EMBL" id="ABF39172.1"/>
    </source>
</evidence>
<dbReference type="eggNOG" id="COG0596">
    <property type="taxonomic scope" value="Bacteria"/>
</dbReference>
<dbReference type="PRINTS" id="PR00111">
    <property type="entry name" value="ABHYDROLASE"/>
</dbReference>
<dbReference type="OrthoDB" id="9776303at2"/>
<evidence type="ECO:0000256" key="1">
    <source>
        <dbReference type="SAM" id="SignalP"/>
    </source>
</evidence>
<dbReference type="Pfam" id="PF00561">
    <property type="entry name" value="Abhydrolase_1"/>
    <property type="match status" value="1"/>
</dbReference>
<dbReference type="InterPro" id="IPR029058">
    <property type="entry name" value="AB_hydrolase_fold"/>
</dbReference>
<feature type="chain" id="PRO_5004191402" evidence="1">
    <location>
        <begin position="20"/>
        <end position="304"/>
    </location>
</feature>
<evidence type="ECO:0000313" key="4">
    <source>
        <dbReference type="Proteomes" id="UP000002432"/>
    </source>
</evidence>
<organism evidence="3 4">
    <name type="scientific">Koribacter versatilis (strain Ellin345)</name>
    <dbReference type="NCBI Taxonomy" id="204669"/>
    <lineage>
        <taxon>Bacteria</taxon>
        <taxon>Pseudomonadati</taxon>
        <taxon>Acidobacteriota</taxon>
        <taxon>Terriglobia</taxon>
        <taxon>Terriglobales</taxon>
        <taxon>Candidatus Korobacteraceae</taxon>
        <taxon>Candidatus Korobacter</taxon>
    </lineage>
</organism>
<dbReference type="KEGG" id="aba:Acid345_0167"/>
<dbReference type="InterPro" id="IPR000639">
    <property type="entry name" value="Epox_hydrolase-like"/>
</dbReference>
<dbReference type="HOGENOM" id="CLU_020336_7_1_0"/>
<gene>
    <name evidence="3" type="ordered locus">Acid345_0167</name>
</gene>
<dbReference type="PANTHER" id="PTHR43798:SF33">
    <property type="entry name" value="HYDROLASE, PUTATIVE (AFU_ORTHOLOGUE AFUA_2G14860)-RELATED"/>
    <property type="match status" value="1"/>
</dbReference>